<dbReference type="InterPro" id="IPR018022">
    <property type="entry name" value="IPT"/>
</dbReference>
<comment type="caution">
    <text evidence="10">Lacks conserved residue(s) required for the propagation of feature annotation.</text>
</comment>
<reference evidence="14 15" key="1">
    <citation type="submission" date="2019-08" db="EMBL/GenBank/DDBJ databases">
        <title>In-depth cultivation of the pig gut microbiome towards novel bacterial diversity and tailored functional studies.</title>
        <authorList>
            <person name="Wylensek D."/>
            <person name="Hitch T.C.A."/>
            <person name="Clavel T."/>
        </authorList>
    </citation>
    <scope>NUCLEOTIDE SEQUENCE [LARGE SCALE GENOMIC DNA]</scope>
    <source>
        <strain evidence="14 15">WCA-693-APC-5D-A</strain>
    </source>
</reference>
<protein>
    <recommendedName>
        <fullName evidence="10">tRNA dimethylallyltransferase</fullName>
        <ecNumber evidence="10">2.5.1.75</ecNumber>
    </recommendedName>
    <alternativeName>
        <fullName evidence="10">Dimethylallyl diphosphate:tRNA dimethylallyltransferase</fullName>
        <shortName evidence="10">DMAPP:tRNA dimethylallyltransferase</shortName>
        <shortName evidence="10">DMATase</shortName>
    </alternativeName>
    <alternativeName>
        <fullName evidence="10">Isopentenyl-diphosphate:tRNA isopentenyltransferase</fullName>
        <shortName evidence="10">IPP transferase</shortName>
        <shortName evidence="10">IPPT</shortName>
        <shortName evidence="10">IPTase</shortName>
    </alternativeName>
</protein>
<feature type="binding site" evidence="10">
    <location>
        <begin position="22"/>
        <end position="29"/>
    </location>
    <ligand>
        <name>ATP</name>
        <dbReference type="ChEBI" id="CHEBI:30616"/>
    </ligand>
</feature>
<evidence type="ECO:0000313" key="15">
    <source>
        <dbReference type="Proteomes" id="UP000433181"/>
    </source>
</evidence>
<feature type="region of interest" description="Interaction with substrate tRNA" evidence="10">
    <location>
        <begin position="47"/>
        <end position="50"/>
    </location>
</feature>
<keyword evidence="6 10" id="KW-0547">Nucleotide-binding</keyword>
<evidence type="ECO:0000313" key="14">
    <source>
        <dbReference type="EMBL" id="MSU09000.1"/>
    </source>
</evidence>
<evidence type="ECO:0000256" key="11">
    <source>
        <dbReference type="RuleBase" id="RU003783"/>
    </source>
</evidence>
<dbReference type="Gene3D" id="3.40.50.300">
    <property type="entry name" value="P-loop containing nucleotide triphosphate hydrolases"/>
    <property type="match status" value="1"/>
</dbReference>
<comment type="caution">
    <text evidence="14">The sequence shown here is derived from an EMBL/GenBank/DDBJ whole genome shotgun (WGS) entry which is preliminary data.</text>
</comment>
<dbReference type="Proteomes" id="UP000433181">
    <property type="component" value="Unassembled WGS sequence"/>
</dbReference>
<name>A0A6I2UHE9_9FIRM</name>
<evidence type="ECO:0000256" key="1">
    <source>
        <dbReference type="ARBA" id="ARBA00001946"/>
    </source>
</evidence>
<dbReference type="NCBIfam" id="TIGR00174">
    <property type="entry name" value="miaA"/>
    <property type="match status" value="1"/>
</dbReference>
<feature type="site" description="Interaction with substrate tRNA" evidence="10">
    <location>
        <position position="136"/>
    </location>
</feature>
<dbReference type="HAMAP" id="MF_00185">
    <property type="entry name" value="IPP_trans"/>
    <property type="match status" value="1"/>
</dbReference>
<dbReference type="GO" id="GO:0005524">
    <property type="term" value="F:ATP binding"/>
    <property type="evidence" value="ECO:0007669"/>
    <property type="project" value="UniProtKB-UniRule"/>
</dbReference>
<comment type="similarity">
    <text evidence="3 10 13">Belongs to the IPP transferase family.</text>
</comment>
<dbReference type="PANTHER" id="PTHR11088">
    <property type="entry name" value="TRNA DIMETHYLALLYLTRANSFERASE"/>
    <property type="match status" value="1"/>
</dbReference>
<feature type="binding site" evidence="10">
    <location>
        <begin position="24"/>
        <end position="29"/>
    </location>
    <ligand>
        <name>substrate</name>
    </ligand>
</feature>
<evidence type="ECO:0000256" key="3">
    <source>
        <dbReference type="ARBA" id="ARBA00005842"/>
    </source>
</evidence>
<gene>
    <name evidence="10 14" type="primary">miaA</name>
    <name evidence="14" type="ORF">FYJ84_08385</name>
</gene>
<evidence type="ECO:0000256" key="8">
    <source>
        <dbReference type="ARBA" id="ARBA00022842"/>
    </source>
</evidence>
<evidence type="ECO:0000256" key="13">
    <source>
        <dbReference type="RuleBase" id="RU003785"/>
    </source>
</evidence>
<evidence type="ECO:0000256" key="10">
    <source>
        <dbReference type="HAMAP-Rule" id="MF_00185"/>
    </source>
</evidence>
<keyword evidence="7 10" id="KW-0067">ATP-binding</keyword>
<dbReference type="GO" id="GO:0052381">
    <property type="term" value="F:tRNA dimethylallyltransferase activity"/>
    <property type="evidence" value="ECO:0007669"/>
    <property type="project" value="UniProtKB-UniRule"/>
</dbReference>
<dbReference type="SUPFAM" id="SSF52540">
    <property type="entry name" value="P-loop containing nucleoside triphosphate hydrolases"/>
    <property type="match status" value="1"/>
</dbReference>
<keyword evidence="4 10" id="KW-0808">Transferase</keyword>
<keyword evidence="15" id="KW-1185">Reference proteome</keyword>
<accession>A0A6I2UHE9</accession>
<dbReference type="PANTHER" id="PTHR11088:SF60">
    <property type="entry name" value="TRNA DIMETHYLALLYLTRANSFERASE"/>
    <property type="match status" value="1"/>
</dbReference>
<sequence>MNFASCKNDKTAAREKLLVLLGPTASGKTALSISLAKALGTEIISGDSMLVYKGFDIGSAKPTTEEMSGIRHHMIDILPPDASFNLMDFLQQAKAIITRLNQQGKIPLLVGGTGLYIQSLLEGYELNSQSEDAAYRNYLEKLAEEKGREYVHGMLAKVNPQAAARLHINDFRRIVRALEVHHLGGEQLSQKKSRELVYDCYVAGLTWQRNKLYDRINQRVNIMVEQGLQQEIINLLESGVAPSVQAMKGIGYKELLPVLTGNDVDIATGLQEAVAKIQQNSRHFAKRQLTWYRRMPYIHWYQPELYKNTGMLADNLLWDVQRWINK</sequence>
<feature type="site" description="Interaction with substrate tRNA" evidence="10">
    <location>
        <position position="113"/>
    </location>
</feature>
<evidence type="ECO:0000256" key="6">
    <source>
        <dbReference type="ARBA" id="ARBA00022741"/>
    </source>
</evidence>
<evidence type="ECO:0000256" key="7">
    <source>
        <dbReference type="ARBA" id="ARBA00022840"/>
    </source>
</evidence>
<dbReference type="Gene3D" id="1.10.20.140">
    <property type="match status" value="1"/>
</dbReference>
<comment type="subunit">
    <text evidence="10">Monomer.</text>
</comment>
<comment type="function">
    <text evidence="2 10 12">Catalyzes the transfer of a dimethylallyl group onto the adenine at position 37 in tRNAs that read codons beginning with uridine, leading to the formation of N6-(dimethylallyl)adenosine (i(6)A).</text>
</comment>
<dbReference type="GO" id="GO:0006400">
    <property type="term" value="P:tRNA modification"/>
    <property type="evidence" value="ECO:0007669"/>
    <property type="project" value="TreeGrafter"/>
</dbReference>
<evidence type="ECO:0000256" key="12">
    <source>
        <dbReference type="RuleBase" id="RU003784"/>
    </source>
</evidence>
<organism evidence="14 15">
    <name type="scientific">Anaerovibrio slackiae</name>
    <dbReference type="NCBI Taxonomy" id="2652309"/>
    <lineage>
        <taxon>Bacteria</taxon>
        <taxon>Bacillati</taxon>
        <taxon>Bacillota</taxon>
        <taxon>Negativicutes</taxon>
        <taxon>Selenomonadales</taxon>
        <taxon>Selenomonadaceae</taxon>
        <taxon>Anaerovibrio</taxon>
    </lineage>
</organism>
<keyword evidence="8 10" id="KW-0460">Magnesium</keyword>
<dbReference type="EMBL" id="VUNR01000015">
    <property type="protein sequence ID" value="MSU09000.1"/>
    <property type="molecule type" value="Genomic_DNA"/>
</dbReference>
<comment type="catalytic activity">
    <reaction evidence="9 10 11">
        <text>adenosine(37) in tRNA + dimethylallyl diphosphate = N(6)-dimethylallyladenosine(37) in tRNA + diphosphate</text>
        <dbReference type="Rhea" id="RHEA:26482"/>
        <dbReference type="Rhea" id="RHEA-COMP:10162"/>
        <dbReference type="Rhea" id="RHEA-COMP:10375"/>
        <dbReference type="ChEBI" id="CHEBI:33019"/>
        <dbReference type="ChEBI" id="CHEBI:57623"/>
        <dbReference type="ChEBI" id="CHEBI:74411"/>
        <dbReference type="ChEBI" id="CHEBI:74415"/>
        <dbReference type="EC" id="2.5.1.75"/>
    </reaction>
</comment>
<dbReference type="InterPro" id="IPR027417">
    <property type="entry name" value="P-loop_NTPase"/>
</dbReference>
<dbReference type="EC" id="2.5.1.75" evidence="10"/>
<evidence type="ECO:0000256" key="4">
    <source>
        <dbReference type="ARBA" id="ARBA00022679"/>
    </source>
</evidence>
<evidence type="ECO:0000256" key="5">
    <source>
        <dbReference type="ARBA" id="ARBA00022694"/>
    </source>
</evidence>
<evidence type="ECO:0000256" key="9">
    <source>
        <dbReference type="ARBA" id="ARBA00049563"/>
    </source>
</evidence>
<keyword evidence="5 10" id="KW-0819">tRNA processing</keyword>
<dbReference type="AlphaFoldDB" id="A0A6I2UHE9"/>
<proteinExistence type="inferred from homology"/>
<evidence type="ECO:0000256" key="2">
    <source>
        <dbReference type="ARBA" id="ARBA00003213"/>
    </source>
</evidence>
<comment type="cofactor">
    <cofactor evidence="1 10">
        <name>Mg(2+)</name>
        <dbReference type="ChEBI" id="CHEBI:18420"/>
    </cofactor>
</comment>
<dbReference type="InterPro" id="IPR039657">
    <property type="entry name" value="Dimethylallyltransferase"/>
</dbReference>
<dbReference type="Pfam" id="PF01715">
    <property type="entry name" value="IPPT"/>
    <property type="match status" value="1"/>
</dbReference>